<dbReference type="Proteomes" id="UP000054630">
    <property type="component" value="Unassembled WGS sequence"/>
</dbReference>
<keyword evidence="2" id="KW-1185">Reference proteome</keyword>
<proteinExistence type="predicted"/>
<protein>
    <submittedName>
        <fullName evidence="1">Uncharacterized protein</fullName>
    </submittedName>
</protein>
<accession>A0A0V0RB19</accession>
<evidence type="ECO:0000313" key="1">
    <source>
        <dbReference type="EMBL" id="KRX11584.1"/>
    </source>
</evidence>
<dbReference type="EMBL" id="JYDL01001862">
    <property type="protein sequence ID" value="KRX11584.1"/>
    <property type="molecule type" value="Genomic_DNA"/>
</dbReference>
<dbReference type="AlphaFoldDB" id="A0A0V0RB19"/>
<organism evidence="1 2">
    <name type="scientific">Trichinella nelsoni</name>
    <dbReference type="NCBI Taxonomy" id="6336"/>
    <lineage>
        <taxon>Eukaryota</taxon>
        <taxon>Metazoa</taxon>
        <taxon>Ecdysozoa</taxon>
        <taxon>Nematoda</taxon>
        <taxon>Enoplea</taxon>
        <taxon>Dorylaimia</taxon>
        <taxon>Trichinellida</taxon>
        <taxon>Trichinellidae</taxon>
        <taxon>Trichinella</taxon>
    </lineage>
</organism>
<comment type="caution">
    <text evidence="1">The sequence shown here is derived from an EMBL/GenBank/DDBJ whole genome shotgun (WGS) entry which is preliminary data.</text>
</comment>
<reference evidence="1 2" key="1">
    <citation type="submission" date="2015-01" db="EMBL/GenBank/DDBJ databases">
        <title>Evolution of Trichinella species and genotypes.</title>
        <authorList>
            <person name="Korhonen P.K."/>
            <person name="Edoardo P."/>
            <person name="Giuseppe L.R."/>
            <person name="Gasser R.B."/>
        </authorList>
    </citation>
    <scope>NUCLEOTIDE SEQUENCE [LARGE SCALE GENOMIC DNA]</scope>
    <source>
        <strain evidence="1">ISS37</strain>
    </source>
</reference>
<sequence>MLARATGIPKRFNYVDIIDTQLLTDFYVHLFNPLRET</sequence>
<evidence type="ECO:0000313" key="2">
    <source>
        <dbReference type="Proteomes" id="UP000054630"/>
    </source>
</evidence>
<gene>
    <name evidence="1" type="ORF">T07_5099</name>
</gene>
<name>A0A0V0RB19_9BILA</name>